<feature type="region of interest" description="Disordered" evidence="2">
    <location>
        <begin position="50"/>
        <end position="87"/>
    </location>
</feature>
<comment type="similarity">
    <text evidence="1">Belongs to the CapA family.</text>
</comment>
<evidence type="ECO:0000313" key="5">
    <source>
        <dbReference type="Proteomes" id="UP000254193"/>
    </source>
</evidence>
<dbReference type="InterPro" id="IPR052169">
    <property type="entry name" value="CW_Biosynth-Accessory"/>
</dbReference>
<dbReference type="InterPro" id="IPR029052">
    <property type="entry name" value="Metallo-depent_PP-like"/>
</dbReference>
<dbReference type="AlphaFoldDB" id="A0A378VJ28"/>
<dbReference type="PANTHER" id="PTHR33393:SF11">
    <property type="entry name" value="POLYGLUTAMINE SYNTHESIS ACCESSORY PROTEIN RV0574C-RELATED"/>
    <property type="match status" value="1"/>
</dbReference>
<dbReference type="SUPFAM" id="SSF56300">
    <property type="entry name" value="Metallo-dependent phosphatases"/>
    <property type="match status" value="1"/>
</dbReference>
<gene>
    <name evidence="4" type="ORF">NCTC10616_00672</name>
</gene>
<dbReference type="Gene3D" id="3.60.21.10">
    <property type="match status" value="1"/>
</dbReference>
<dbReference type="RefSeq" id="WP_115118857.1">
    <property type="nucleotide sequence ID" value="NZ_QQCF01000012.1"/>
</dbReference>
<dbReference type="SMART" id="SM00854">
    <property type="entry name" value="PGA_cap"/>
    <property type="match status" value="1"/>
</dbReference>
<sequence length="410" mass="43954">MDKFIWAMAVFSAILALVIGSGFTALEYVKEPLPAAPYAVSTPQTAEIKPAEHPAGTESPVLPIDGSNSAPVSNTGDADGQDAPDGKAADTVSIIGVGDIMLGSNYPVDYLPDTNILKNVESVLQDADITVGNLEGTLFDEGGTPKKCANPKICYAFRTPSAYGQYLADAGFDYLSLANNHSNDFGAQGITATASNLDELNIKYSGIENRFETAILKKNGVRYGFVSFAPNLAAVKLNDYAKVRKLIRKTKQKADIVIVMFHGGAEGKQAEHLPFDTEIFYGENRGNVVEFARLAVDSGADVVFGQGPHVTRAVELYRDRFISYSSGNFATYGAINTSGISGIAPIFKIITDKQGRFVSGNIIPITQAGDKIPKIDPEKTVIERIIYLNHSDFPNGNGLDVSPDGSITRR</sequence>
<dbReference type="EMBL" id="UGRO01000002">
    <property type="protein sequence ID" value="SUA17017.1"/>
    <property type="molecule type" value="Genomic_DNA"/>
</dbReference>
<feature type="compositionally biased region" description="Polar residues" evidence="2">
    <location>
        <begin position="66"/>
        <end position="76"/>
    </location>
</feature>
<dbReference type="InterPro" id="IPR019079">
    <property type="entry name" value="Capsule_synth_CapA"/>
</dbReference>
<protein>
    <submittedName>
        <fullName evidence="4">Bacterial capsule synthesis protein PGA_cap</fullName>
    </submittedName>
</protein>
<organism evidence="4 5">
    <name type="scientific">Neisseria lactamica</name>
    <dbReference type="NCBI Taxonomy" id="486"/>
    <lineage>
        <taxon>Bacteria</taxon>
        <taxon>Pseudomonadati</taxon>
        <taxon>Pseudomonadota</taxon>
        <taxon>Betaproteobacteria</taxon>
        <taxon>Neisseriales</taxon>
        <taxon>Neisseriaceae</taxon>
        <taxon>Neisseria</taxon>
    </lineage>
</organism>
<evidence type="ECO:0000259" key="3">
    <source>
        <dbReference type="SMART" id="SM00854"/>
    </source>
</evidence>
<feature type="domain" description="Capsule synthesis protein CapA" evidence="3">
    <location>
        <begin position="93"/>
        <end position="333"/>
    </location>
</feature>
<evidence type="ECO:0000256" key="2">
    <source>
        <dbReference type="SAM" id="MobiDB-lite"/>
    </source>
</evidence>
<evidence type="ECO:0000313" key="4">
    <source>
        <dbReference type="EMBL" id="SUA17017.1"/>
    </source>
</evidence>
<name>A0A378VJ28_NEILA</name>
<dbReference type="CDD" id="cd07381">
    <property type="entry name" value="MPP_CapA"/>
    <property type="match status" value="1"/>
</dbReference>
<accession>A0A378VJ28</accession>
<dbReference type="Pfam" id="PF09587">
    <property type="entry name" value="PGA_cap"/>
    <property type="match status" value="1"/>
</dbReference>
<evidence type="ECO:0000256" key="1">
    <source>
        <dbReference type="ARBA" id="ARBA00005662"/>
    </source>
</evidence>
<dbReference type="PANTHER" id="PTHR33393">
    <property type="entry name" value="POLYGLUTAMINE SYNTHESIS ACCESSORY PROTEIN RV0574C-RELATED"/>
    <property type="match status" value="1"/>
</dbReference>
<proteinExistence type="inferred from homology"/>
<reference evidence="4 5" key="1">
    <citation type="submission" date="2018-06" db="EMBL/GenBank/DDBJ databases">
        <authorList>
            <consortium name="Pathogen Informatics"/>
            <person name="Doyle S."/>
        </authorList>
    </citation>
    <scope>NUCLEOTIDE SEQUENCE [LARGE SCALE GENOMIC DNA]</scope>
    <source>
        <strain evidence="4 5">NCTC10616</strain>
    </source>
</reference>
<keyword evidence="5" id="KW-1185">Reference proteome</keyword>
<dbReference type="Proteomes" id="UP000254193">
    <property type="component" value="Unassembled WGS sequence"/>
</dbReference>